<protein>
    <recommendedName>
        <fullName evidence="3">DUF3813 domain-containing protein</fullName>
    </recommendedName>
</protein>
<proteinExistence type="predicted"/>
<evidence type="ECO:0000313" key="1">
    <source>
        <dbReference type="EMBL" id="KQL55002.1"/>
    </source>
</evidence>
<sequence length="59" mass="6691">MTNRLFQQAKFFVERAKGSPNDEQAMQKAKNALSSAFANSTIAEQNQLSEMQNELEQLK</sequence>
<dbReference type="RefSeq" id="WP_055740797.1">
    <property type="nucleotide sequence ID" value="NZ_JAAIWL010000035.1"/>
</dbReference>
<evidence type="ECO:0008006" key="3">
    <source>
        <dbReference type="Google" id="ProtNLM"/>
    </source>
</evidence>
<dbReference type="Proteomes" id="UP000051888">
    <property type="component" value="Unassembled WGS sequence"/>
</dbReference>
<comment type="caution">
    <text evidence="1">The sequence shown here is derived from an EMBL/GenBank/DDBJ whole genome shotgun (WGS) entry which is preliminary data.</text>
</comment>
<name>A0A0Q3WZU6_9BACI</name>
<reference evidence="1 2" key="1">
    <citation type="submission" date="2015-09" db="EMBL/GenBank/DDBJ databases">
        <title>Genome sequencing project for genomic taxonomy and phylogenomics of Bacillus-like bacteria.</title>
        <authorList>
            <person name="Liu B."/>
            <person name="Wang J."/>
            <person name="Zhu Y."/>
            <person name="Liu G."/>
            <person name="Chen Q."/>
            <person name="Chen Z."/>
            <person name="Lan J."/>
            <person name="Che J."/>
            <person name="Ge C."/>
            <person name="Shi H."/>
            <person name="Pan Z."/>
            <person name="Liu X."/>
        </authorList>
    </citation>
    <scope>NUCLEOTIDE SEQUENCE [LARGE SCALE GENOMIC DNA]</scope>
    <source>
        <strain evidence="1 2">LMG 18435</strain>
    </source>
</reference>
<dbReference type="EMBL" id="LJJC01000004">
    <property type="protein sequence ID" value="KQL55002.1"/>
    <property type="molecule type" value="Genomic_DNA"/>
</dbReference>
<dbReference type="OrthoDB" id="2692217at2"/>
<evidence type="ECO:0000313" key="2">
    <source>
        <dbReference type="Proteomes" id="UP000051888"/>
    </source>
</evidence>
<dbReference type="Pfam" id="PF12758">
    <property type="entry name" value="DUF3813"/>
    <property type="match status" value="1"/>
</dbReference>
<dbReference type="PATRIC" id="fig|157838.3.peg.3725"/>
<dbReference type="AlphaFoldDB" id="A0A0Q3WZU6"/>
<keyword evidence="2" id="KW-1185">Reference proteome</keyword>
<accession>A0A0Q3WZU6</accession>
<dbReference type="InterPro" id="IPR024217">
    <property type="entry name" value="DUF3813"/>
</dbReference>
<organism evidence="1 2">
    <name type="scientific">Heyndrickxia shackletonii</name>
    <dbReference type="NCBI Taxonomy" id="157838"/>
    <lineage>
        <taxon>Bacteria</taxon>
        <taxon>Bacillati</taxon>
        <taxon>Bacillota</taxon>
        <taxon>Bacilli</taxon>
        <taxon>Bacillales</taxon>
        <taxon>Bacillaceae</taxon>
        <taxon>Heyndrickxia</taxon>
    </lineage>
</organism>
<gene>
    <name evidence="1" type="ORF">AN964_16825</name>
</gene>